<dbReference type="Proteomes" id="UP000000763">
    <property type="component" value="Chromosome 7"/>
</dbReference>
<protein>
    <submittedName>
        <fullName evidence="2">Uncharacterized protein</fullName>
    </submittedName>
</protein>
<feature type="region of interest" description="Disordered" evidence="1">
    <location>
        <begin position="116"/>
        <end position="179"/>
    </location>
</feature>
<evidence type="ECO:0000313" key="3">
    <source>
        <dbReference type="Proteomes" id="UP000000763"/>
    </source>
</evidence>
<evidence type="ECO:0000256" key="1">
    <source>
        <dbReference type="SAM" id="MobiDB-lite"/>
    </source>
</evidence>
<dbReference type="AlphaFoldDB" id="Q84PQ6"/>
<gene>
    <name evidence="2" type="primary">B1123E10.114</name>
</gene>
<accession>Q84PQ6</accession>
<proteinExistence type="predicted"/>
<reference evidence="3" key="1">
    <citation type="journal article" date="2005" name="Nature">
        <title>The map-based sequence of the rice genome.</title>
        <authorList>
            <consortium name="International rice genome sequencing project (IRGSP)"/>
            <person name="Matsumoto T."/>
            <person name="Wu J."/>
            <person name="Kanamori H."/>
            <person name="Katayose Y."/>
            <person name="Fujisawa M."/>
            <person name="Namiki N."/>
            <person name="Mizuno H."/>
            <person name="Yamamoto K."/>
            <person name="Antonio B.A."/>
            <person name="Baba T."/>
            <person name="Sakata K."/>
            <person name="Nagamura Y."/>
            <person name="Aoki H."/>
            <person name="Arikawa K."/>
            <person name="Arita K."/>
            <person name="Bito T."/>
            <person name="Chiden Y."/>
            <person name="Fujitsuka N."/>
            <person name="Fukunaka R."/>
            <person name="Hamada M."/>
            <person name="Harada C."/>
            <person name="Hayashi A."/>
            <person name="Hijishita S."/>
            <person name="Honda M."/>
            <person name="Hosokawa S."/>
            <person name="Ichikawa Y."/>
            <person name="Idonuma A."/>
            <person name="Iijima M."/>
            <person name="Ikeda M."/>
            <person name="Ikeno M."/>
            <person name="Ito K."/>
            <person name="Ito S."/>
            <person name="Ito T."/>
            <person name="Ito Y."/>
            <person name="Ito Y."/>
            <person name="Iwabuchi A."/>
            <person name="Kamiya K."/>
            <person name="Karasawa W."/>
            <person name="Kurita K."/>
            <person name="Katagiri S."/>
            <person name="Kikuta A."/>
            <person name="Kobayashi H."/>
            <person name="Kobayashi N."/>
            <person name="Machita K."/>
            <person name="Maehara T."/>
            <person name="Masukawa M."/>
            <person name="Mizubayashi T."/>
            <person name="Mukai Y."/>
            <person name="Nagasaki H."/>
            <person name="Nagata Y."/>
            <person name="Naito S."/>
            <person name="Nakashima M."/>
            <person name="Nakama Y."/>
            <person name="Nakamichi Y."/>
            <person name="Nakamura M."/>
            <person name="Meguro A."/>
            <person name="Negishi M."/>
            <person name="Ohta I."/>
            <person name="Ohta T."/>
            <person name="Okamoto M."/>
            <person name="Ono N."/>
            <person name="Saji S."/>
            <person name="Sakaguchi M."/>
            <person name="Sakai K."/>
            <person name="Shibata M."/>
            <person name="Shimokawa T."/>
            <person name="Song J."/>
            <person name="Takazaki Y."/>
            <person name="Terasawa K."/>
            <person name="Tsugane M."/>
            <person name="Tsuji K."/>
            <person name="Ueda S."/>
            <person name="Waki K."/>
            <person name="Yamagata H."/>
            <person name="Yamamoto M."/>
            <person name="Yamamoto S."/>
            <person name="Yamane H."/>
            <person name="Yoshiki S."/>
            <person name="Yoshihara R."/>
            <person name="Yukawa K."/>
            <person name="Zhong H."/>
            <person name="Yano M."/>
            <person name="Yuan Q."/>
            <person name="Ouyang S."/>
            <person name="Liu J."/>
            <person name="Jones K.M."/>
            <person name="Gansberger K."/>
            <person name="Moffat K."/>
            <person name="Hill J."/>
            <person name="Bera J."/>
            <person name="Fadrosh D."/>
            <person name="Jin S."/>
            <person name="Johri S."/>
            <person name="Kim M."/>
            <person name="Overton L."/>
            <person name="Reardon M."/>
            <person name="Tsitrin T."/>
            <person name="Vuong H."/>
            <person name="Weaver B."/>
            <person name="Ciecko A."/>
            <person name="Tallon L."/>
            <person name="Jackson J."/>
            <person name="Pai G."/>
            <person name="Aken S.V."/>
            <person name="Utterback T."/>
            <person name="Reidmuller S."/>
            <person name="Feldblyum T."/>
            <person name="Hsiao J."/>
            <person name="Zismann V."/>
            <person name="Iobst S."/>
            <person name="de Vazeille A.R."/>
            <person name="Buell C.R."/>
            <person name="Ying K."/>
            <person name="Li Y."/>
            <person name="Lu T."/>
            <person name="Huang Y."/>
            <person name="Zhao Q."/>
            <person name="Feng Q."/>
            <person name="Zhang L."/>
            <person name="Zhu J."/>
            <person name="Weng Q."/>
            <person name="Mu J."/>
            <person name="Lu Y."/>
            <person name="Fan D."/>
            <person name="Liu Y."/>
            <person name="Guan J."/>
            <person name="Zhang Y."/>
            <person name="Yu S."/>
            <person name="Liu X."/>
            <person name="Zhang Y."/>
            <person name="Hong G."/>
            <person name="Han B."/>
            <person name="Choisne N."/>
            <person name="Demange N."/>
            <person name="Orjeda G."/>
            <person name="Samain S."/>
            <person name="Cattolico L."/>
            <person name="Pelletier E."/>
            <person name="Couloux A."/>
            <person name="Segurens B."/>
            <person name="Wincker P."/>
            <person name="D'Hont A."/>
            <person name="Scarpelli C."/>
            <person name="Weissenbach J."/>
            <person name="Salanoubat M."/>
            <person name="Quetier F."/>
            <person name="Yu Y."/>
            <person name="Kim H.R."/>
            <person name="Rambo T."/>
            <person name="Currie J."/>
            <person name="Collura K."/>
            <person name="Luo M."/>
            <person name="Yang T."/>
            <person name="Ammiraju J.S.S."/>
            <person name="Engler F."/>
            <person name="Soderlund C."/>
            <person name="Wing R.A."/>
            <person name="Palmer L.E."/>
            <person name="de la Bastide M."/>
            <person name="Spiegel L."/>
            <person name="Nascimento L."/>
            <person name="Zutavern T."/>
            <person name="O'Shaughnessy A."/>
            <person name="Dike S."/>
            <person name="Dedhia N."/>
            <person name="Preston R."/>
            <person name="Balija V."/>
            <person name="McCombie W.R."/>
            <person name="Chow T."/>
            <person name="Chen H."/>
            <person name="Chung M."/>
            <person name="Chen C."/>
            <person name="Shaw J."/>
            <person name="Wu H."/>
            <person name="Hsiao K."/>
            <person name="Chao Y."/>
            <person name="Chu M."/>
            <person name="Cheng C."/>
            <person name="Hour A."/>
            <person name="Lee P."/>
            <person name="Lin S."/>
            <person name="Lin Y."/>
            <person name="Liou J."/>
            <person name="Liu S."/>
            <person name="Hsing Y."/>
            <person name="Raghuvanshi S."/>
            <person name="Mohanty A."/>
            <person name="Bharti A.K."/>
            <person name="Gaur A."/>
            <person name="Gupta V."/>
            <person name="Kumar D."/>
            <person name="Ravi V."/>
            <person name="Vij S."/>
            <person name="Kapur A."/>
            <person name="Khurana P."/>
            <person name="Khurana P."/>
            <person name="Khurana J.P."/>
            <person name="Tyagi A.K."/>
            <person name="Gaikwad K."/>
            <person name="Singh A."/>
            <person name="Dalal V."/>
            <person name="Srivastava S."/>
            <person name="Dixit A."/>
            <person name="Pal A.K."/>
            <person name="Ghazi I.A."/>
            <person name="Yadav M."/>
            <person name="Pandit A."/>
            <person name="Bhargava A."/>
            <person name="Sureshbabu K."/>
            <person name="Batra K."/>
            <person name="Sharma T.R."/>
            <person name="Mohapatra T."/>
            <person name="Singh N.K."/>
            <person name="Messing J."/>
            <person name="Nelson A.B."/>
            <person name="Fuks G."/>
            <person name="Kavchok S."/>
            <person name="Keizer G."/>
            <person name="Linton E."/>
            <person name="Llaca V."/>
            <person name="Song R."/>
            <person name="Tanyolac B."/>
            <person name="Young S."/>
            <person name="Ho-Il K."/>
            <person name="Hahn J.H."/>
            <person name="Sangsakoo G."/>
            <person name="Vanavichit A."/>
            <person name="de Mattos Luiz.A.T."/>
            <person name="Zimmer P.D."/>
            <person name="Malone G."/>
            <person name="Dellagostin O."/>
            <person name="de Oliveira A.C."/>
            <person name="Bevan M."/>
            <person name="Bancroft I."/>
            <person name="Minx P."/>
            <person name="Cordum H."/>
            <person name="Wilson R."/>
            <person name="Cheng Z."/>
            <person name="Jin W."/>
            <person name="Jiang J."/>
            <person name="Leong S.A."/>
            <person name="Iwama H."/>
            <person name="Gojobori T."/>
            <person name="Itoh T."/>
            <person name="Niimura Y."/>
            <person name="Fujii Y."/>
            <person name="Habara T."/>
            <person name="Sakai H."/>
            <person name="Sato Y."/>
            <person name="Wilson G."/>
            <person name="Kumar K."/>
            <person name="McCouch S."/>
            <person name="Juretic N."/>
            <person name="Hoen D."/>
            <person name="Wright S."/>
            <person name="Bruskiewich R."/>
            <person name="Bureau T."/>
            <person name="Miyao A."/>
            <person name="Hirochika H."/>
            <person name="Nishikawa T."/>
            <person name="Kadowaki K."/>
            <person name="Sugiura M."/>
            <person name="Burr B."/>
            <person name="Sasaki T."/>
        </authorList>
    </citation>
    <scope>NUCLEOTIDE SEQUENCE [LARGE SCALE GENOMIC DNA]</scope>
    <source>
        <strain evidence="3">cv. Nipponbare</strain>
    </source>
</reference>
<name>Q84PQ6_ORYSJ</name>
<evidence type="ECO:0000313" key="2">
    <source>
        <dbReference type="EMBL" id="BAC65987.1"/>
    </source>
</evidence>
<feature type="compositionally biased region" description="Basic and acidic residues" evidence="1">
    <location>
        <begin position="157"/>
        <end position="167"/>
    </location>
</feature>
<dbReference type="EMBL" id="AP005831">
    <property type="protein sequence ID" value="BAC65987.1"/>
    <property type="molecule type" value="Genomic_DNA"/>
</dbReference>
<feature type="compositionally biased region" description="Low complexity" evidence="1">
    <location>
        <begin position="130"/>
        <end position="139"/>
    </location>
</feature>
<organism evidence="2 3">
    <name type="scientific">Oryza sativa subsp. japonica</name>
    <name type="common">Rice</name>
    <dbReference type="NCBI Taxonomy" id="39947"/>
    <lineage>
        <taxon>Eukaryota</taxon>
        <taxon>Viridiplantae</taxon>
        <taxon>Streptophyta</taxon>
        <taxon>Embryophyta</taxon>
        <taxon>Tracheophyta</taxon>
        <taxon>Spermatophyta</taxon>
        <taxon>Magnoliopsida</taxon>
        <taxon>Liliopsida</taxon>
        <taxon>Poales</taxon>
        <taxon>Poaceae</taxon>
        <taxon>BOP clade</taxon>
        <taxon>Oryzoideae</taxon>
        <taxon>Oryzeae</taxon>
        <taxon>Oryzinae</taxon>
        <taxon>Oryza</taxon>
        <taxon>Oryza sativa</taxon>
    </lineage>
</organism>
<feature type="compositionally biased region" description="Gly residues" evidence="1">
    <location>
        <begin position="141"/>
        <end position="151"/>
    </location>
</feature>
<sequence>MAASGKEAMVWVRILEEGVFRFDASEAARAAAGPSLSFAVPRRREEPRAGGDRPAIVPVCEVVGDVQRVVVEGDEKKRILMLGESNFGVIRFKMNINSGPKLVSITKTSKPLVAASSDTAAVAPPPPAAPRSSPRQSTSGWRGGGEGGEGAGAARQSGHDAGVRGDGGESGDGAGRERGAAGAGAALRDGKACACYDIALLLLCAVGVIRAIDDQASFTYEPAGAAEKDGVGAALCAMGLIGRKRT</sequence>
<reference evidence="3" key="2">
    <citation type="journal article" date="2008" name="Nucleic Acids Res.">
        <title>The rice annotation project database (RAP-DB): 2008 update.</title>
        <authorList>
            <consortium name="The rice annotation project (RAP)"/>
        </authorList>
    </citation>
    <scope>GENOME REANNOTATION</scope>
    <source>
        <strain evidence="3">cv. Nipponbare</strain>
    </source>
</reference>